<evidence type="ECO:0000259" key="2">
    <source>
        <dbReference type="Pfam" id="PF12728"/>
    </source>
</evidence>
<accession>A0A1L3JIY6</accession>
<feature type="domain" description="Helix-turn-helix" evidence="2">
    <location>
        <begin position="42"/>
        <end position="86"/>
    </location>
</feature>
<dbReference type="SUPFAM" id="SSF46955">
    <property type="entry name" value="Putative DNA-binding domain"/>
    <property type="match status" value="1"/>
</dbReference>
<feature type="coiled-coil region" evidence="1">
    <location>
        <begin position="6"/>
        <end position="33"/>
    </location>
</feature>
<protein>
    <recommendedName>
        <fullName evidence="2">Helix-turn-helix domain-containing protein</fullName>
    </recommendedName>
</protein>
<organism evidence="3 4">
    <name type="scientific">Tenacibaculum todarodis</name>
    <dbReference type="NCBI Taxonomy" id="1850252"/>
    <lineage>
        <taxon>Bacteria</taxon>
        <taxon>Pseudomonadati</taxon>
        <taxon>Bacteroidota</taxon>
        <taxon>Flavobacteriia</taxon>
        <taxon>Flavobacteriales</taxon>
        <taxon>Flavobacteriaceae</taxon>
        <taxon>Tenacibaculum</taxon>
    </lineage>
</organism>
<gene>
    <name evidence="3" type="ORF">LPB136_06885</name>
</gene>
<dbReference type="STRING" id="1850252.LPB136_06885"/>
<evidence type="ECO:0000256" key="1">
    <source>
        <dbReference type="SAM" id="Coils"/>
    </source>
</evidence>
<evidence type="ECO:0000313" key="3">
    <source>
        <dbReference type="EMBL" id="APG65088.1"/>
    </source>
</evidence>
<proteinExistence type="predicted"/>
<sequence>MIMISFEQTQQDVAEVKKDLKELKALLLEKAETTTGGETPIKVDEVSKLIGYKKQTIYKYCRINKIPHHRKSNRLFFFKSEITDWVKLGKQKTITEIEADTDAFLSNRKKRQK</sequence>
<keyword evidence="1" id="KW-0175">Coiled coil</keyword>
<dbReference type="KEGG" id="ten:LPB136_06885"/>
<dbReference type="AlphaFoldDB" id="A0A1L3JIY6"/>
<evidence type="ECO:0000313" key="4">
    <source>
        <dbReference type="Proteomes" id="UP000181898"/>
    </source>
</evidence>
<dbReference type="EMBL" id="CP018155">
    <property type="protein sequence ID" value="APG65088.1"/>
    <property type="molecule type" value="Genomic_DNA"/>
</dbReference>
<dbReference type="Proteomes" id="UP000181898">
    <property type="component" value="Chromosome"/>
</dbReference>
<keyword evidence="4" id="KW-1185">Reference proteome</keyword>
<reference evidence="3 4" key="1">
    <citation type="submission" date="2016-11" db="EMBL/GenBank/DDBJ databases">
        <title>Tenacibaculum sp. LPB0136, isolated from marine environment.</title>
        <authorList>
            <person name="Kim E."/>
            <person name="Yi H."/>
        </authorList>
    </citation>
    <scope>NUCLEOTIDE SEQUENCE [LARGE SCALE GENOMIC DNA]</scope>
    <source>
        <strain evidence="3 4">LPB0136</strain>
    </source>
</reference>
<dbReference type="InterPro" id="IPR041657">
    <property type="entry name" value="HTH_17"/>
</dbReference>
<name>A0A1L3JIY6_9FLAO</name>
<dbReference type="Pfam" id="PF12728">
    <property type="entry name" value="HTH_17"/>
    <property type="match status" value="1"/>
</dbReference>
<dbReference type="InterPro" id="IPR009061">
    <property type="entry name" value="DNA-bd_dom_put_sf"/>
</dbReference>